<evidence type="ECO:0000313" key="2">
    <source>
        <dbReference type="EMBL" id="VDO85657.1"/>
    </source>
</evidence>
<evidence type="ECO:0000313" key="4">
    <source>
        <dbReference type="WBParaSite" id="HPBE_0001060101-mRNA-1"/>
    </source>
</evidence>
<reference evidence="4" key="2">
    <citation type="submission" date="2019-09" db="UniProtKB">
        <authorList>
            <consortium name="WormBaseParasite"/>
        </authorList>
    </citation>
    <scope>IDENTIFICATION</scope>
</reference>
<keyword evidence="3" id="KW-1185">Reference proteome</keyword>
<sequence length="222" mass="24308">MKNDVDNWCAEKELQCGALENATKQLDHVIDQARHKHSQHRNKFKEAIDYLDQIFEDLKKECDTTNDQDGKERSSAVVGHHPTVNSQADAIRRPTVVHPNASKTSASTPKRTLRQVKPVQAQLSGAFRFFLLRGIDDGGVQQLFFSILRTSGSSGACVAGPATRALCKVLSVRRNGRRRAAVLSRKMPPTASAAATPAPSVQHLSVPSSSLGSDILLLETFR</sequence>
<dbReference type="AlphaFoldDB" id="A0A3P7ZN70"/>
<reference evidence="2 3" key="1">
    <citation type="submission" date="2018-11" db="EMBL/GenBank/DDBJ databases">
        <authorList>
            <consortium name="Pathogen Informatics"/>
        </authorList>
    </citation>
    <scope>NUCLEOTIDE SEQUENCE [LARGE SCALE GENOMIC DNA]</scope>
</reference>
<feature type="region of interest" description="Disordered" evidence="1">
    <location>
        <begin position="185"/>
        <end position="207"/>
    </location>
</feature>
<evidence type="ECO:0000256" key="1">
    <source>
        <dbReference type="SAM" id="MobiDB-lite"/>
    </source>
</evidence>
<feature type="compositionally biased region" description="Low complexity" evidence="1">
    <location>
        <begin position="188"/>
        <end position="200"/>
    </location>
</feature>
<gene>
    <name evidence="2" type="ORF">HPBE_LOCUS10602</name>
</gene>
<proteinExistence type="predicted"/>
<dbReference type="WBParaSite" id="HPBE_0001060101-mRNA-1">
    <property type="protein sequence ID" value="HPBE_0001060101-mRNA-1"/>
    <property type="gene ID" value="HPBE_0001060101"/>
</dbReference>
<name>A0A3P7ZN70_HELPZ</name>
<protein>
    <submittedName>
        <fullName evidence="4">MIT domain-containing protein</fullName>
    </submittedName>
</protein>
<dbReference type="EMBL" id="UZAH01026817">
    <property type="protein sequence ID" value="VDO85657.1"/>
    <property type="molecule type" value="Genomic_DNA"/>
</dbReference>
<organism evidence="2">
    <name type="scientific">Heligmosomoides polygyrus</name>
    <name type="common">Parasitic roundworm</name>
    <dbReference type="NCBI Taxonomy" id="6339"/>
    <lineage>
        <taxon>Eukaryota</taxon>
        <taxon>Metazoa</taxon>
        <taxon>Ecdysozoa</taxon>
        <taxon>Nematoda</taxon>
        <taxon>Chromadorea</taxon>
        <taxon>Rhabditida</taxon>
        <taxon>Rhabditina</taxon>
        <taxon>Rhabditomorpha</taxon>
        <taxon>Strongyloidea</taxon>
        <taxon>Heligmosomidae</taxon>
        <taxon>Heligmosomoides</taxon>
    </lineage>
</organism>
<dbReference type="Proteomes" id="UP000050761">
    <property type="component" value="Unassembled WGS sequence"/>
</dbReference>
<evidence type="ECO:0000313" key="3">
    <source>
        <dbReference type="Proteomes" id="UP000050761"/>
    </source>
</evidence>
<accession>A0A3P7ZN70</accession>
<dbReference type="OrthoDB" id="5856121at2759"/>